<dbReference type="EMBL" id="QGMI01000024">
    <property type="protein sequence ID" value="TVY49039.1"/>
    <property type="molecule type" value="Genomic_DNA"/>
</dbReference>
<keyword evidence="2 4" id="KW-0863">Zinc-finger</keyword>
<dbReference type="InterPro" id="IPR002893">
    <property type="entry name" value="Znf_MYND"/>
</dbReference>
<evidence type="ECO:0000313" key="6">
    <source>
        <dbReference type="EMBL" id="TVY49039.1"/>
    </source>
</evidence>
<protein>
    <submittedName>
        <fullName evidence="6">Histone-lysine N-methyltransferase</fullName>
    </submittedName>
</protein>
<evidence type="ECO:0000256" key="1">
    <source>
        <dbReference type="ARBA" id="ARBA00022723"/>
    </source>
</evidence>
<sequence>MSATAEGTCQTCHKPGNKLKCTNCSATYYCDTACQKSDWPLHKTRCKFLQNHPSGATSTTNGSADPQPQTIPCVIITASPTSYAKTFLPSTHPIFNTRALPITTKIGYPLVMARMAEHLPRGPATDNQHATWLNIDPGSGFAPEHWQGGIGDVVVASADGTPLYLDTLGAITDYVSSILDEFGEGKGAPRHMYSRAALDTEYLEA</sequence>
<comment type="caution">
    <text evidence="6">The sequence shown here is derived from an EMBL/GenBank/DDBJ whole genome shotgun (WGS) entry which is preliminary data.</text>
</comment>
<gene>
    <name evidence="6" type="primary">ASHR1_1</name>
    <name evidence="6" type="ORF">LOCC1_G001341</name>
</gene>
<reference evidence="6 7" key="1">
    <citation type="submission" date="2018-05" db="EMBL/GenBank/DDBJ databases">
        <title>Genome sequencing and assembly of the regulated plant pathogen Lachnellula willkommii and related sister species for the development of diagnostic species identification markers.</title>
        <authorList>
            <person name="Giroux E."/>
            <person name="Bilodeau G."/>
        </authorList>
    </citation>
    <scope>NUCLEOTIDE SEQUENCE [LARGE SCALE GENOMIC DNA]</scope>
    <source>
        <strain evidence="6 7">CBS 160.35</strain>
    </source>
</reference>
<dbReference type="Gene3D" id="6.10.140.2220">
    <property type="match status" value="1"/>
</dbReference>
<organism evidence="6 7">
    <name type="scientific">Lachnellula occidentalis</name>
    <dbReference type="NCBI Taxonomy" id="215460"/>
    <lineage>
        <taxon>Eukaryota</taxon>
        <taxon>Fungi</taxon>
        <taxon>Dikarya</taxon>
        <taxon>Ascomycota</taxon>
        <taxon>Pezizomycotina</taxon>
        <taxon>Leotiomycetes</taxon>
        <taxon>Helotiales</taxon>
        <taxon>Lachnaceae</taxon>
        <taxon>Lachnellula</taxon>
    </lineage>
</organism>
<evidence type="ECO:0000256" key="4">
    <source>
        <dbReference type="PROSITE-ProRule" id="PRU00134"/>
    </source>
</evidence>
<evidence type="ECO:0000256" key="2">
    <source>
        <dbReference type="ARBA" id="ARBA00022771"/>
    </source>
</evidence>
<feature type="domain" description="MYND-type" evidence="5">
    <location>
        <begin position="9"/>
        <end position="46"/>
    </location>
</feature>
<dbReference type="AlphaFoldDB" id="A0A8H8S7S3"/>
<dbReference type="GO" id="GO:0008168">
    <property type="term" value="F:methyltransferase activity"/>
    <property type="evidence" value="ECO:0007669"/>
    <property type="project" value="UniProtKB-KW"/>
</dbReference>
<name>A0A8H8S7S3_9HELO</name>
<proteinExistence type="predicted"/>
<dbReference type="Pfam" id="PF01753">
    <property type="entry name" value="zf-MYND"/>
    <property type="match status" value="1"/>
</dbReference>
<dbReference type="SUPFAM" id="SSF144232">
    <property type="entry name" value="HIT/MYND zinc finger-like"/>
    <property type="match status" value="1"/>
</dbReference>
<keyword evidence="1" id="KW-0479">Metal-binding</keyword>
<dbReference type="GO" id="GO:0008270">
    <property type="term" value="F:zinc ion binding"/>
    <property type="evidence" value="ECO:0007669"/>
    <property type="project" value="UniProtKB-KW"/>
</dbReference>
<keyword evidence="6" id="KW-0489">Methyltransferase</keyword>
<evidence type="ECO:0000256" key="3">
    <source>
        <dbReference type="ARBA" id="ARBA00022833"/>
    </source>
</evidence>
<accession>A0A8H8S7S3</accession>
<dbReference type="GO" id="GO:0032259">
    <property type="term" value="P:methylation"/>
    <property type="evidence" value="ECO:0007669"/>
    <property type="project" value="UniProtKB-KW"/>
</dbReference>
<evidence type="ECO:0000259" key="5">
    <source>
        <dbReference type="PROSITE" id="PS50865"/>
    </source>
</evidence>
<evidence type="ECO:0000313" key="7">
    <source>
        <dbReference type="Proteomes" id="UP000443090"/>
    </source>
</evidence>
<keyword evidence="6" id="KW-0808">Transferase</keyword>
<keyword evidence="7" id="KW-1185">Reference proteome</keyword>
<dbReference type="PROSITE" id="PS01360">
    <property type="entry name" value="ZF_MYND_1"/>
    <property type="match status" value="1"/>
</dbReference>
<dbReference type="OrthoDB" id="437457at2759"/>
<keyword evidence="3" id="KW-0862">Zinc</keyword>
<dbReference type="PROSITE" id="PS50865">
    <property type="entry name" value="ZF_MYND_2"/>
    <property type="match status" value="1"/>
</dbReference>
<dbReference type="Proteomes" id="UP000443090">
    <property type="component" value="Unassembled WGS sequence"/>
</dbReference>